<comment type="caution">
    <text evidence="1">The sequence shown here is derived from an EMBL/GenBank/DDBJ whole genome shotgun (WGS) entry which is preliminary data.</text>
</comment>
<sequence length="95" mass="11247">MNMFDEIVGGGGRREIWFKDTIANTVGHRTTELALELRNRTFNRTITKSMMRKLTIDKMVSNRESNIKNFVSFITRDSIQKSLRMYMESLRKRKV</sequence>
<protein>
    <submittedName>
        <fullName evidence="1">Uncharacterized protein</fullName>
    </submittedName>
</protein>
<organism evidence="1 2">
    <name type="scientific">Synaphobranchus kaupii</name>
    <name type="common">Kaup's arrowtooth eel</name>
    <dbReference type="NCBI Taxonomy" id="118154"/>
    <lineage>
        <taxon>Eukaryota</taxon>
        <taxon>Metazoa</taxon>
        <taxon>Chordata</taxon>
        <taxon>Craniata</taxon>
        <taxon>Vertebrata</taxon>
        <taxon>Euteleostomi</taxon>
        <taxon>Actinopterygii</taxon>
        <taxon>Neopterygii</taxon>
        <taxon>Teleostei</taxon>
        <taxon>Anguilliformes</taxon>
        <taxon>Synaphobranchidae</taxon>
        <taxon>Synaphobranchus</taxon>
    </lineage>
</organism>
<dbReference type="Gene3D" id="6.10.250.170">
    <property type="match status" value="1"/>
</dbReference>
<dbReference type="Proteomes" id="UP001152622">
    <property type="component" value="Chromosome 12"/>
</dbReference>
<dbReference type="OrthoDB" id="1696280at2759"/>
<proteinExistence type="predicted"/>
<evidence type="ECO:0000313" key="1">
    <source>
        <dbReference type="EMBL" id="KAJ8345078.1"/>
    </source>
</evidence>
<evidence type="ECO:0000313" key="2">
    <source>
        <dbReference type="Proteomes" id="UP001152622"/>
    </source>
</evidence>
<dbReference type="EMBL" id="JAINUF010000012">
    <property type="protein sequence ID" value="KAJ8345078.1"/>
    <property type="molecule type" value="Genomic_DNA"/>
</dbReference>
<keyword evidence="2" id="KW-1185">Reference proteome</keyword>
<accession>A0A9Q1EU40</accession>
<name>A0A9Q1EU40_SYNKA</name>
<gene>
    <name evidence="1" type="ORF">SKAU_G00292710</name>
</gene>
<reference evidence="1" key="1">
    <citation type="journal article" date="2023" name="Science">
        <title>Genome structures resolve the early diversification of teleost fishes.</title>
        <authorList>
            <person name="Parey E."/>
            <person name="Louis A."/>
            <person name="Montfort J."/>
            <person name="Bouchez O."/>
            <person name="Roques C."/>
            <person name="Iampietro C."/>
            <person name="Lluch J."/>
            <person name="Castinel A."/>
            <person name="Donnadieu C."/>
            <person name="Desvignes T."/>
            <person name="Floi Bucao C."/>
            <person name="Jouanno E."/>
            <person name="Wen M."/>
            <person name="Mejri S."/>
            <person name="Dirks R."/>
            <person name="Jansen H."/>
            <person name="Henkel C."/>
            <person name="Chen W.J."/>
            <person name="Zahm M."/>
            <person name="Cabau C."/>
            <person name="Klopp C."/>
            <person name="Thompson A.W."/>
            <person name="Robinson-Rechavi M."/>
            <person name="Braasch I."/>
            <person name="Lecointre G."/>
            <person name="Bobe J."/>
            <person name="Postlethwait J.H."/>
            <person name="Berthelot C."/>
            <person name="Roest Crollius H."/>
            <person name="Guiguen Y."/>
        </authorList>
    </citation>
    <scope>NUCLEOTIDE SEQUENCE</scope>
    <source>
        <strain evidence="1">WJC10195</strain>
    </source>
</reference>
<dbReference type="AlphaFoldDB" id="A0A9Q1EU40"/>